<keyword evidence="4" id="KW-1185">Reference proteome</keyword>
<gene>
    <name evidence="3" type="ORF">SAMN02745910_01444</name>
</gene>
<evidence type="ECO:0000256" key="2">
    <source>
        <dbReference type="SAM" id="Phobius"/>
    </source>
</evidence>
<dbReference type="EMBL" id="FOXX01000003">
    <property type="protein sequence ID" value="SFQ45776.1"/>
    <property type="molecule type" value="Genomic_DNA"/>
</dbReference>
<evidence type="ECO:0000313" key="4">
    <source>
        <dbReference type="Proteomes" id="UP000182762"/>
    </source>
</evidence>
<feature type="coiled-coil region" evidence="1">
    <location>
        <begin position="225"/>
        <end position="260"/>
    </location>
</feature>
<keyword evidence="1" id="KW-0175">Coiled coil</keyword>
<feature type="transmembrane region" description="Helical" evidence="2">
    <location>
        <begin position="6"/>
        <end position="27"/>
    </location>
</feature>
<keyword evidence="2" id="KW-0472">Membrane</keyword>
<keyword evidence="2" id="KW-1133">Transmembrane helix</keyword>
<dbReference type="RefSeq" id="WP_061802795.1">
    <property type="nucleotide sequence ID" value="NZ_FOXX01000003.1"/>
</dbReference>
<keyword evidence="2" id="KW-0812">Transmembrane</keyword>
<dbReference type="Proteomes" id="UP000182762">
    <property type="component" value="Unassembled WGS sequence"/>
</dbReference>
<dbReference type="GeneID" id="93710159"/>
<proteinExistence type="predicted"/>
<evidence type="ECO:0000256" key="1">
    <source>
        <dbReference type="SAM" id="Coils"/>
    </source>
</evidence>
<feature type="coiled-coil region" evidence="1">
    <location>
        <begin position="51"/>
        <end position="82"/>
    </location>
</feature>
<protein>
    <submittedName>
        <fullName evidence="3">Uncharacterized protein</fullName>
    </submittedName>
</protein>
<name>A0A1I5YNG6_9BACI</name>
<reference evidence="3 4" key="1">
    <citation type="submission" date="2016-10" db="EMBL/GenBank/DDBJ databases">
        <authorList>
            <person name="Varghese N."/>
            <person name="Submissions S."/>
        </authorList>
    </citation>
    <scope>NUCLEOTIDE SEQUENCE [LARGE SCALE GENOMIC DNA]</scope>
    <source>
        <strain evidence="3 4">DSM 13796</strain>
    </source>
</reference>
<comment type="caution">
    <text evidence="3">The sequence shown here is derived from an EMBL/GenBank/DDBJ whole genome shotgun (WGS) entry which is preliminary data.</text>
</comment>
<organism evidence="3 4">
    <name type="scientific">Priestia endophytica DSM 13796</name>
    <dbReference type="NCBI Taxonomy" id="1121089"/>
    <lineage>
        <taxon>Bacteria</taxon>
        <taxon>Bacillati</taxon>
        <taxon>Bacillota</taxon>
        <taxon>Bacilli</taxon>
        <taxon>Bacillales</taxon>
        <taxon>Bacillaceae</taxon>
        <taxon>Priestia</taxon>
    </lineage>
</organism>
<accession>A0A1I5YNG6</accession>
<sequence>MNGMDYLFITLINVALSVLTFFIAGFFRQKGRNLATKTDIGEITKKQEEVKTTFQKEINKQKAELSEKLEELKYRQNILLKDYELYVTKRHEYYPELYKQILVSIGKITGLRGSRKSPIYTNADIEDIKSLMEFKNFTNLDRKLIEENWKDNRQKAINILENRLRKIEYNEAEISYLEANNFRLLNILFFSDTVSSISQKLLDVIRELWINYSPEEVPTRDPDYIPKMDKKNKQLKKDIQDLKEQLFNQLKAELQKKKEE</sequence>
<evidence type="ECO:0000313" key="3">
    <source>
        <dbReference type="EMBL" id="SFQ45776.1"/>
    </source>
</evidence>